<dbReference type="AlphaFoldDB" id="A0A3N1P0M0"/>
<proteinExistence type="predicted"/>
<gene>
    <name evidence="1" type="ORF">EDC38_1414</name>
</gene>
<dbReference type="NCBIfam" id="NF038106">
    <property type="entry name" value="gamma_NF038106"/>
    <property type="match status" value="1"/>
</dbReference>
<evidence type="ECO:0000313" key="2">
    <source>
        <dbReference type="Proteomes" id="UP000273643"/>
    </source>
</evidence>
<keyword evidence="2" id="KW-1185">Reference proteome</keyword>
<evidence type="ECO:0000313" key="1">
    <source>
        <dbReference type="EMBL" id="ROQ20797.1"/>
    </source>
</evidence>
<dbReference type="OrthoDB" id="5736604at2"/>
<accession>A0A3N1P0M0</accession>
<sequence>MSELKKDKKKVLGEVFDDERIKSFFQYPAPEGMDPDFHLLEKAYRGMREENFATFVQFFVERGHNLNAPGPDGKTFLQTIKDHRLADEYIAALKQAGAE</sequence>
<dbReference type="Proteomes" id="UP000273643">
    <property type="component" value="Unassembled WGS sequence"/>
</dbReference>
<evidence type="ECO:0008006" key="3">
    <source>
        <dbReference type="Google" id="ProtNLM"/>
    </source>
</evidence>
<reference evidence="1 2" key="1">
    <citation type="submission" date="2018-11" db="EMBL/GenBank/DDBJ databases">
        <title>Genomic Encyclopedia of Type Strains, Phase IV (KMG-IV): sequencing the most valuable type-strain genomes for metagenomic binning, comparative biology and taxonomic classification.</title>
        <authorList>
            <person name="Goeker M."/>
        </authorList>
    </citation>
    <scope>NUCLEOTIDE SEQUENCE [LARGE SCALE GENOMIC DNA]</scope>
    <source>
        <strain evidence="1 2">DSM 16974</strain>
    </source>
</reference>
<comment type="caution">
    <text evidence="1">The sequence shown here is derived from an EMBL/GenBank/DDBJ whole genome shotgun (WGS) entry which is preliminary data.</text>
</comment>
<organism evidence="1 2">
    <name type="scientific">Marinimicrobium koreense</name>
    <dbReference type="NCBI Taxonomy" id="306545"/>
    <lineage>
        <taxon>Bacteria</taxon>
        <taxon>Pseudomonadati</taxon>
        <taxon>Pseudomonadota</taxon>
        <taxon>Gammaproteobacteria</taxon>
        <taxon>Cellvibrionales</taxon>
        <taxon>Cellvibrionaceae</taxon>
        <taxon>Marinimicrobium</taxon>
    </lineage>
</organism>
<dbReference type="RefSeq" id="WP_123637894.1">
    <property type="nucleotide sequence ID" value="NZ_RJUK01000001.1"/>
</dbReference>
<dbReference type="InterPro" id="IPR047742">
    <property type="entry name" value="PA4642-like"/>
</dbReference>
<name>A0A3N1P0M0_9GAMM</name>
<dbReference type="EMBL" id="RJUK01000001">
    <property type="protein sequence ID" value="ROQ20797.1"/>
    <property type="molecule type" value="Genomic_DNA"/>
</dbReference>
<protein>
    <recommendedName>
        <fullName evidence="3">Aminopeptidase</fullName>
    </recommendedName>
</protein>